<protein>
    <submittedName>
        <fullName evidence="2">Uncharacterized protein</fullName>
    </submittedName>
</protein>
<organism evidence="2 3">
    <name type="scientific">Zea mays</name>
    <name type="common">Maize</name>
    <dbReference type="NCBI Taxonomy" id="4577"/>
    <lineage>
        <taxon>Eukaryota</taxon>
        <taxon>Viridiplantae</taxon>
        <taxon>Streptophyta</taxon>
        <taxon>Embryophyta</taxon>
        <taxon>Tracheophyta</taxon>
        <taxon>Spermatophyta</taxon>
        <taxon>Magnoliopsida</taxon>
        <taxon>Liliopsida</taxon>
        <taxon>Poales</taxon>
        <taxon>Poaceae</taxon>
        <taxon>PACMAD clade</taxon>
        <taxon>Panicoideae</taxon>
        <taxon>Andropogonodae</taxon>
        <taxon>Andropogoneae</taxon>
        <taxon>Tripsacinae</taxon>
        <taxon>Zea</taxon>
    </lineage>
</organism>
<dbReference type="InParanoid" id="A0A804P2X0"/>
<reference evidence="3" key="1">
    <citation type="journal article" date="2009" name="Science">
        <title>The B73 maize genome: complexity, diversity, and dynamics.</title>
        <authorList>
            <person name="Schnable P.S."/>
            <person name="Ware D."/>
            <person name="Fulton R.S."/>
            <person name="Stein J.C."/>
            <person name="Wei F."/>
            <person name="Pasternak S."/>
            <person name="Liang C."/>
            <person name="Zhang J."/>
            <person name="Fulton L."/>
            <person name="Graves T.A."/>
            <person name="Minx P."/>
            <person name="Reily A.D."/>
            <person name="Courtney L."/>
            <person name="Kruchowski S.S."/>
            <person name="Tomlinson C."/>
            <person name="Strong C."/>
            <person name="Delehaunty K."/>
            <person name="Fronick C."/>
            <person name="Courtney B."/>
            <person name="Rock S.M."/>
            <person name="Belter E."/>
            <person name="Du F."/>
            <person name="Kim K."/>
            <person name="Abbott R.M."/>
            <person name="Cotton M."/>
            <person name="Levy A."/>
            <person name="Marchetto P."/>
            <person name="Ochoa K."/>
            <person name="Jackson S.M."/>
            <person name="Gillam B."/>
            <person name="Chen W."/>
            <person name="Yan L."/>
            <person name="Higginbotham J."/>
            <person name="Cardenas M."/>
            <person name="Waligorski J."/>
            <person name="Applebaum E."/>
            <person name="Phelps L."/>
            <person name="Falcone J."/>
            <person name="Kanchi K."/>
            <person name="Thane T."/>
            <person name="Scimone A."/>
            <person name="Thane N."/>
            <person name="Henke J."/>
            <person name="Wang T."/>
            <person name="Ruppert J."/>
            <person name="Shah N."/>
            <person name="Rotter K."/>
            <person name="Hodges J."/>
            <person name="Ingenthron E."/>
            <person name="Cordes M."/>
            <person name="Kohlberg S."/>
            <person name="Sgro J."/>
            <person name="Delgado B."/>
            <person name="Mead K."/>
            <person name="Chinwalla A."/>
            <person name="Leonard S."/>
            <person name="Crouse K."/>
            <person name="Collura K."/>
            <person name="Kudrna D."/>
            <person name="Currie J."/>
            <person name="He R."/>
            <person name="Angelova A."/>
            <person name="Rajasekar S."/>
            <person name="Mueller T."/>
            <person name="Lomeli R."/>
            <person name="Scara G."/>
            <person name="Ko A."/>
            <person name="Delaney K."/>
            <person name="Wissotski M."/>
            <person name="Lopez G."/>
            <person name="Campos D."/>
            <person name="Braidotti M."/>
            <person name="Ashley E."/>
            <person name="Golser W."/>
            <person name="Kim H."/>
            <person name="Lee S."/>
            <person name="Lin J."/>
            <person name="Dujmic Z."/>
            <person name="Kim W."/>
            <person name="Talag J."/>
            <person name="Zuccolo A."/>
            <person name="Fan C."/>
            <person name="Sebastian A."/>
            <person name="Kramer M."/>
            <person name="Spiegel L."/>
            <person name="Nascimento L."/>
            <person name="Zutavern T."/>
            <person name="Miller B."/>
            <person name="Ambroise C."/>
            <person name="Muller S."/>
            <person name="Spooner W."/>
            <person name="Narechania A."/>
            <person name="Ren L."/>
            <person name="Wei S."/>
            <person name="Kumari S."/>
            <person name="Faga B."/>
            <person name="Levy M.J."/>
            <person name="McMahan L."/>
            <person name="Van Buren P."/>
            <person name="Vaughn M.W."/>
            <person name="Ying K."/>
            <person name="Yeh C.-T."/>
            <person name="Emrich S.J."/>
            <person name="Jia Y."/>
            <person name="Kalyanaraman A."/>
            <person name="Hsia A.-P."/>
            <person name="Barbazuk W.B."/>
            <person name="Baucom R.S."/>
            <person name="Brutnell T.P."/>
            <person name="Carpita N.C."/>
            <person name="Chaparro C."/>
            <person name="Chia J.-M."/>
            <person name="Deragon J.-M."/>
            <person name="Estill J.C."/>
            <person name="Fu Y."/>
            <person name="Jeddeloh J.A."/>
            <person name="Han Y."/>
            <person name="Lee H."/>
            <person name="Li P."/>
            <person name="Lisch D.R."/>
            <person name="Liu S."/>
            <person name="Liu Z."/>
            <person name="Nagel D.H."/>
            <person name="McCann M.C."/>
            <person name="SanMiguel P."/>
            <person name="Myers A.M."/>
            <person name="Nettleton D."/>
            <person name="Nguyen J."/>
            <person name="Penning B.W."/>
            <person name="Ponnala L."/>
            <person name="Schneider K.L."/>
            <person name="Schwartz D.C."/>
            <person name="Sharma A."/>
            <person name="Soderlund C."/>
            <person name="Springer N.M."/>
            <person name="Sun Q."/>
            <person name="Wang H."/>
            <person name="Waterman M."/>
            <person name="Westerman R."/>
            <person name="Wolfgruber T.K."/>
            <person name="Yang L."/>
            <person name="Yu Y."/>
            <person name="Zhang L."/>
            <person name="Zhou S."/>
            <person name="Zhu Q."/>
            <person name="Bennetzen J.L."/>
            <person name="Dawe R.K."/>
            <person name="Jiang J."/>
            <person name="Jiang N."/>
            <person name="Presting G.G."/>
            <person name="Wessler S.R."/>
            <person name="Aluru S."/>
            <person name="Martienssen R.A."/>
            <person name="Clifton S.W."/>
            <person name="McCombie W.R."/>
            <person name="Wing R.A."/>
            <person name="Wilson R.K."/>
        </authorList>
    </citation>
    <scope>NUCLEOTIDE SEQUENCE [LARGE SCALE GENOMIC DNA]</scope>
    <source>
        <strain evidence="3">cv. B73</strain>
    </source>
</reference>
<dbReference type="Gramene" id="Zm00001eb204880_T001">
    <property type="protein sequence ID" value="Zm00001eb204880_P001"/>
    <property type="gene ID" value="Zm00001eb204880"/>
</dbReference>
<accession>A0A804P2X0</accession>
<sequence length="106" mass="11610">MRVWRVRVAEWKTRGGGGVLRGGAHAVGTGAGYLGKSQIRFQLQDWQAVAVRIAASFGSKPHGLLHVATPLQLSRYLRDCSKSLPDLKHQLNGHNSESTRNSAEHL</sequence>
<evidence type="ECO:0000313" key="2">
    <source>
        <dbReference type="EnsemblPlants" id="Zm00001eb204880_P001"/>
    </source>
</evidence>
<feature type="region of interest" description="Disordered" evidence="1">
    <location>
        <begin position="86"/>
        <end position="106"/>
    </location>
</feature>
<keyword evidence="3" id="KW-1185">Reference proteome</keyword>
<name>A0A804P2X0_MAIZE</name>
<dbReference type="AlphaFoldDB" id="A0A804P2X0"/>
<feature type="compositionally biased region" description="Polar residues" evidence="1">
    <location>
        <begin position="92"/>
        <end position="106"/>
    </location>
</feature>
<dbReference type="EnsemblPlants" id="Zm00001eb204880_T001">
    <property type="protein sequence ID" value="Zm00001eb204880_P001"/>
    <property type="gene ID" value="Zm00001eb204880"/>
</dbReference>
<reference evidence="2" key="3">
    <citation type="submission" date="2021-05" db="UniProtKB">
        <authorList>
            <consortium name="EnsemblPlants"/>
        </authorList>
    </citation>
    <scope>IDENTIFICATION</scope>
    <source>
        <strain evidence="2">cv. B73</strain>
    </source>
</reference>
<evidence type="ECO:0000313" key="3">
    <source>
        <dbReference type="Proteomes" id="UP000007305"/>
    </source>
</evidence>
<evidence type="ECO:0000256" key="1">
    <source>
        <dbReference type="SAM" id="MobiDB-lite"/>
    </source>
</evidence>
<reference evidence="2" key="2">
    <citation type="submission" date="2019-07" db="EMBL/GenBank/DDBJ databases">
        <authorList>
            <person name="Seetharam A."/>
            <person name="Woodhouse M."/>
            <person name="Cannon E."/>
        </authorList>
    </citation>
    <scope>NUCLEOTIDE SEQUENCE [LARGE SCALE GENOMIC DNA]</scope>
    <source>
        <strain evidence="2">cv. B73</strain>
    </source>
</reference>
<dbReference type="Proteomes" id="UP000007305">
    <property type="component" value="Chromosome 4"/>
</dbReference>
<proteinExistence type="predicted"/>